<evidence type="ECO:0000256" key="1">
    <source>
        <dbReference type="ARBA" id="ARBA00022670"/>
    </source>
</evidence>
<dbReference type="Pfam" id="PF07687">
    <property type="entry name" value="M20_dimer"/>
    <property type="match status" value="1"/>
</dbReference>
<gene>
    <name evidence="5" type="ORF">SAMN02745220_02255</name>
</gene>
<dbReference type="AlphaFoldDB" id="A0A1M7Y6T9"/>
<dbReference type="NCBIfam" id="NF006053">
    <property type="entry name" value="PRK08201.1"/>
    <property type="match status" value="1"/>
</dbReference>
<evidence type="ECO:0000259" key="4">
    <source>
        <dbReference type="Pfam" id="PF07687"/>
    </source>
</evidence>
<dbReference type="Pfam" id="PF01546">
    <property type="entry name" value="Peptidase_M20"/>
    <property type="match status" value="1"/>
</dbReference>
<dbReference type="Gene3D" id="3.30.70.360">
    <property type="match status" value="1"/>
</dbReference>
<proteinExistence type="predicted"/>
<dbReference type="GO" id="GO:0008233">
    <property type="term" value="F:peptidase activity"/>
    <property type="evidence" value="ECO:0007669"/>
    <property type="project" value="UniProtKB-KW"/>
</dbReference>
<keyword evidence="2" id="KW-0479">Metal-binding</keyword>
<sequence length="456" mass="49905">MAATRDQYLEEHNGRFVEALQEWLAIPSISTLSEHQEDVYMAAEWVRNRLVYMGFPEVRTIPTNGHPLVYGEWLVDPHQPTLLFYGHYDVQPVDPVDEWQSPPFEPVIRDGNIYCRGASDDKAQILLVLAALESWIRVDGRLPVNIKILLEGEEEAGGAGVDRFVSKNAELLEADAVLICDTHMVDISQPSIINGLRGILYTEIIVSGAKTDLHSGSYGGVAPNPLHALCVLLSRLKGEDGVIHIPELHEALPEVSAAEKEFWREDPLRIEDALCREMGVEQLVGENDFPPLERLGVRPTLEVHGIRGGFTGQGAKTVIPAEAVAKVSLRLPANLVPDEVFGWLKKAVKQHIPAGYAVRLVNLHGGRGVAVNPDNSYIQAATAALSAIYGREPVFMREGGSIPIAALFDAVLGAPVVLMGFGLPDDGAHAPNEKFSLEQFHLGMRTVAEFLGKIAR</sequence>
<dbReference type="GO" id="GO:0046872">
    <property type="term" value="F:metal ion binding"/>
    <property type="evidence" value="ECO:0007669"/>
    <property type="project" value="UniProtKB-KW"/>
</dbReference>
<dbReference type="PANTHER" id="PTHR43270:SF12">
    <property type="entry name" value="SUCCINYL-DIAMINOPIMELATE DESUCCINYLASE"/>
    <property type="match status" value="1"/>
</dbReference>
<dbReference type="GO" id="GO:0006508">
    <property type="term" value="P:proteolysis"/>
    <property type="evidence" value="ECO:0007669"/>
    <property type="project" value="UniProtKB-KW"/>
</dbReference>
<dbReference type="InterPro" id="IPR051458">
    <property type="entry name" value="Cyt/Met_Dipeptidase"/>
</dbReference>
<dbReference type="InterPro" id="IPR002933">
    <property type="entry name" value="Peptidase_M20"/>
</dbReference>
<reference evidence="5 6" key="1">
    <citation type="submission" date="2016-12" db="EMBL/GenBank/DDBJ databases">
        <authorList>
            <person name="Song W.-J."/>
            <person name="Kurnit D.M."/>
        </authorList>
    </citation>
    <scope>NUCLEOTIDE SEQUENCE [LARGE SCALE GENOMIC DNA]</scope>
    <source>
        <strain evidence="5 6">DSM 18488</strain>
    </source>
</reference>
<dbReference type="Proteomes" id="UP000184603">
    <property type="component" value="Unassembled WGS sequence"/>
</dbReference>
<dbReference type="PANTHER" id="PTHR43270">
    <property type="entry name" value="BETA-ALA-HIS DIPEPTIDASE"/>
    <property type="match status" value="1"/>
</dbReference>
<keyword evidence="6" id="KW-1185">Reference proteome</keyword>
<dbReference type="OrthoDB" id="5443984at2"/>
<evidence type="ECO:0000256" key="2">
    <source>
        <dbReference type="ARBA" id="ARBA00022723"/>
    </source>
</evidence>
<dbReference type="RefSeq" id="WP_073613543.1">
    <property type="nucleotide sequence ID" value="NZ_FRFE01000009.1"/>
</dbReference>
<protein>
    <submittedName>
        <fullName evidence="5">Acetylornithine deacetylase/Succinyl-diaminopimelate desuccinylase</fullName>
    </submittedName>
</protein>
<evidence type="ECO:0000256" key="3">
    <source>
        <dbReference type="ARBA" id="ARBA00022801"/>
    </source>
</evidence>
<dbReference type="EMBL" id="FRFE01000009">
    <property type="protein sequence ID" value="SHO48314.1"/>
    <property type="molecule type" value="Genomic_DNA"/>
</dbReference>
<organism evidence="5 6">
    <name type="scientific">Desulfopila aestuarii DSM 18488</name>
    <dbReference type="NCBI Taxonomy" id="1121416"/>
    <lineage>
        <taxon>Bacteria</taxon>
        <taxon>Pseudomonadati</taxon>
        <taxon>Thermodesulfobacteriota</taxon>
        <taxon>Desulfobulbia</taxon>
        <taxon>Desulfobulbales</taxon>
        <taxon>Desulfocapsaceae</taxon>
        <taxon>Desulfopila</taxon>
    </lineage>
</organism>
<evidence type="ECO:0000313" key="6">
    <source>
        <dbReference type="Proteomes" id="UP000184603"/>
    </source>
</evidence>
<name>A0A1M7Y6T9_9BACT</name>
<evidence type="ECO:0000313" key="5">
    <source>
        <dbReference type="EMBL" id="SHO48314.1"/>
    </source>
</evidence>
<feature type="domain" description="Peptidase M20 dimerisation" evidence="4">
    <location>
        <begin position="195"/>
        <end position="353"/>
    </location>
</feature>
<dbReference type="STRING" id="1121416.SAMN02745220_02255"/>
<dbReference type="Gene3D" id="3.40.630.10">
    <property type="entry name" value="Zn peptidases"/>
    <property type="match status" value="1"/>
</dbReference>
<dbReference type="NCBIfam" id="NF005914">
    <property type="entry name" value="PRK07907.1"/>
    <property type="match status" value="1"/>
</dbReference>
<dbReference type="SUPFAM" id="SSF53187">
    <property type="entry name" value="Zn-dependent exopeptidases"/>
    <property type="match status" value="1"/>
</dbReference>
<keyword evidence="1" id="KW-0645">Protease</keyword>
<accession>A0A1M7Y6T9</accession>
<dbReference type="InterPro" id="IPR011650">
    <property type="entry name" value="Peptidase_M20_dimer"/>
</dbReference>
<dbReference type="NCBIfam" id="NF006579">
    <property type="entry name" value="PRK09104.1"/>
    <property type="match status" value="1"/>
</dbReference>
<keyword evidence="3" id="KW-0378">Hydrolase</keyword>